<dbReference type="Proteomes" id="UP001154329">
    <property type="component" value="Chromosome 2"/>
</dbReference>
<accession>A0A9P0NLE9</accession>
<evidence type="ECO:0000313" key="1">
    <source>
        <dbReference type="EMBL" id="CAH1726116.1"/>
    </source>
</evidence>
<protein>
    <submittedName>
        <fullName evidence="1">Uncharacterized protein</fullName>
    </submittedName>
</protein>
<sequence>MDAIVANIVNEPSSDDAATTDQTIIETIDYIITSIEEDEKSETAEVQRVIDDVMDQLLSSVCESPSLAGSDASDDDSPVVIGDELSCGGGDIVAQTTSPAAKGPEVRNSLGDLVGWLDDPGATPMREERAPLATTKKTPTSVAELPARVPGIVLLRPTRRIASTGSNTRPVPFG</sequence>
<keyword evidence="2" id="KW-1185">Reference proteome</keyword>
<organism evidence="1 2">
    <name type="scientific">Aphis gossypii</name>
    <name type="common">Cotton aphid</name>
    <dbReference type="NCBI Taxonomy" id="80765"/>
    <lineage>
        <taxon>Eukaryota</taxon>
        <taxon>Metazoa</taxon>
        <taxon>Ecdysozoa</taxon>
        <taxon>Arthropoda</taxon>
        <taxon>Hexapoda</taxon>
        <taxon>Insecta</taxon>
        <taxon>Pterygota</taxon>
        <taxon>Neoptera</taxon>
        <taxon>Paraneoptera</taxon>
        <taxon>Hemiptera</taxon>
        <taxon>Sternorrhyncha</taxon>
        <taxon>Aphidomorpha</taxon>
        <taxon>Aphidoidea</taxon>
        <taxon>Aphididae</taxon>
        <taxon>Aphidini</taxon>
        <taxon>Aphis</taxon>
        <taxon>Aphis</taxon>
    </lineage>
</organism>
<proteinExistence type="predicted"/>
<evidence type="ECO:0000313" key="2">
    <source>
        <dbReference type="Proteomes" id="UP001154329"/>
    </source>
</evidence>
<gene>
    <name evidence="1" type="ORF">APHIGO_LOCUS7058</name>
</gene>
<reference evidence="1" key="2">
    <citation type="submission" date="2022-10" db="EMBL/GenBank/DDBJ databases">
        <authorList>
            <consortium name="ENA_rothamsted_submissions"/>
            <consortium name="culmorum"/>
            <person name="King R."/>
        </authorList>
    </citation>
    <scope>NUCLEOTIDE SEQUENCE</scope>
</reference>
<dbReference type="AlphaFoldDB" id="A0A9P0NLE9"/>
<dbReference type="EMBL" id="OU899035">
    <property type="protein sequence ID" value="CAH1726116.1"/>
    <property type="molecule type" value="Genomic_DNA"/>
</dbReference>
<name>A0A9P0NLE9_APHGO</name>
<reference evidence="1" key="1">
    <citation type="submission" date="2022-02" db="EMBL/GenBank/DDBJ databases">
        <authorList>
            <person name="King R."/>
        </authorList>
    </citation>
    <scope>NUCLEOTIDE SEQUENCE</scope>
</reference>